<feature type="transmembrane region" description="Helical" evidence="1">
    <location>
        <begin position="14"/>
        <end position="33"/>
    </location>
</feature>
<proteinExistence type="predicted"/>
<reference evidence="2" key="1">
    <citation type="submission" date="2017-12" db="EMBL/GenBank/DDBJ databases">
        <authorList>
            <person name="Barbosa P."/>
            <person name="Usie A."/>
            <person name="Ramos A.M."/>
        </authorList>
    </citation>
    <scope>NUCLEOTIDE SEQUENCE</scope>
    <source>
        <strain evidence="2">HL8</strain>
        <tissue evidence="2">Leaves</tissue>
    </source>
</reference>
<dbReference type="AlphaFoldDB" id="A0AAW0M2E4"/>
<comment type="caution">
    <text evidence="2">The sequence shown here is derived from an EMBL/GenBank/DDBJ whole genome shotgun (WGS) entry which is preliminary data.</text>
</comment>
<sequence>MAPDNFRSLVHEEFLLSFFPCTIFLWMWMVKLYTEIDQFYVILALKLKNSSMILLKDYVDPELVVDIQNGVGDNSADIELELGNDGAMIGSSFETTSNDGH</sequence>
<keyword evidence="1" id="KW-1133">Transmembrane helix</keyword>
<gene>
    <name evidence="2" type="ORF">CFP56_017140</name>
</gene>
<evidence type="ECO:0000313" key="2">
    <source>
        <dbReference type="EMBL" id="KAK7857596.1"/>
    </source>
</evidence>
<dbReference type="EMBL" id="PKMF04000026">
    <property type="protein sequence ID" value="KAK7857596.1"/>
    <property type="molecule type" value="Genomic_DNA"/>
</dbReference>
<name>A0AAW0M2E4_QUESU</name>
<keyword evidence="1" id="KW-0472">Membrane</keyword>
<protein>
    <submittedName>
        <fullName evidence="2">Uncharacterized protein</fullName>
    </submittedName>
</protein>
<evidence type="ECO:0000256" key="1">
    <source>
        <dbReference type="SAM" id="Phobius"/>
    </source>
</evidence>
<organism evidence="2">
    <name type="scientific">Quercus suber</name>
    <name type="common">Cork oak</name>
    <dbReference type="NCBI Taxonomy" id="58331"/>
    <lineage>
        <taxon>Eukaryota</taxon>
        <taxon>Viridiplantae</taxon>
        <taxon>Streptophyta</taxon>
        <taxon>Embryophyta</taxon>
        <taxon>Tracheophyta</taxon>
        <taxon>Spermatophyta</taxon>
        <taxon>Magnoliopsida</taxon>
        <taxon>eudicotyledons</taxon>
        <taxon>Gunneridae</taxon>
        <taxon>Pentapetalae</taxon>
        <taxon>rosids</taxon>
        <taxon>fabids</taxon>
        <taxon>Fagales</taxon>
        <taxon>Fagaceae</taxon>
        <taxon>Quercus</taxon>
    </lineage>
</organism>
<accession>A0AAW0M2E4</accession>
<keyword evidence="1" id="KW-0812">Transmembrane</keyword>
<reference evidence="2" key="3">
    <citation type="submission" date="2023-07" db="EMBL/GenBank/DDBJ databases">
        <title>An improved reference 1 genome and first organelle genomes of Quercus suber.</title>
        <authorList>
            <consortium name="Genosuber Consortium"/>
            <person name="Usie A."/>
            <person name="Serra O."/>
            <person name="Barros P."/>
        </authorList>
    </citation>
    <scope>NUCLEOTIDE SEQUENCE</scope>
    <source>
        <strain evidence="2">HL8</strain>
        <tissue evidence="2">Leaves</tissue>
    </source>
</reference>
<reference evidence="2" key="2">
    <citation type="journal article" date="2018" name="Sci. Data">
        <title>The draft genome sequence of cork oak.</title>
        <authorList>
            <person name="Ramos A.M."/>
            <person name="Usie A."/>
            <person name="Barbosa P."/>
            <person name="Barros P.M."/>
            <person name="Capote T."/>
            <person name="Chaves I."/>
            <person name="Simoes F."/>
            <person name="Abreu I."/>
            <person name="Carrasquinho I."/>
            <person name="Faro C."/>
            <person name="Guimaraes J.B."/>
            <person name="Mendonca D."/>
            <person name="Nobrega F."/>
            <person name="Rodrigues L."/>
            <person name="Saibo N.J.M."/>
            <person name="Varela M.C."/>
            <person name="Egas C."/>
            <person name="Matos J."/>
            <person name="Miguel C.M."/>
            <person name="Oliveira M.M."/>
            <person name="Ricardo C.P."/>
            <person name="Goncalves S."/>
        </authorList>
    </citation>
    <scope>NUCLEOTIDE SEQUENCE [LARGE SCALE GENOMIC DNA]</scope>
    <source>
        <strain evidence="2">HL8</strain>
    </source>
</reference>